<name>A0A382BIC3_9ZZZZ</name>
<dbReference type="SUPFAM" id="SSF56425">
    <property type="entry name" value="Succinate dehydrogenase/fumarate reductase flavoprotein, catalytic domain"/>
    <property type="match status" value="1"/>
</dbReference>
<evidence type="ECO:0000259" key="6">
    <source>
        <dbReference type="Pfam" id="PF00890"/>
    </source>
</evidence>
<proteinExistence type="predicted"/>
<dbReference type="InterPro" id="IPR027477">
    <property type="entry name" value="Succ_DH/fumarate_Rdtase_cat_sf"/>
</dbReference>
<accession>A0A382BIC3</accession>
<dbReference type="SUPFAM" id="SSF51905">
    <property type="entry name" value="FAD/NAD(P)-binding domain"/>
    <property type="match status" value="1"/>
</dbReference>
<evidence type="ECO:0000256" key="4">
    <source>
        <dbReference type="ARBA" id="ARBA00023002"/>
    </source>
</evidence>
<dbReference type="GO" id="GO:0016491">
    <property type="term" value="F:oxidoreductase activity"/>
    <property type="evidence" value="ECO:0007669"/>
    <property type="project" value="UniProtKB-KW"/>
</dbReference>
<dbReference type="PANTHER" id="PTHR43400:SF7">
    <property type="entry name" value="FAD-DEPENDENT OXIDOREDUCTASE 2 FAD BINDING DOMAIN-CONTAINING PROTEIN"/>
    <property type="match status" value="1"/>
</dbReference>
<feature type="region of interest" description="Disordered" evidence="5">
    <location>
        <begin position="384"/>
        <end position="415"/>
    </location>
</feature>
<dbReference type="PANTHER" id="PTHR43400">
    <property type="entry name" value="FUMARATE REDUCTASE"/>
    <property type="match status" value="1"/>
</dbReference>
<dbReference type="Pfam" id="PF00890">
    <property type="entry name" value="FAD_binding_2"/>
    <property type="match status" value="1"/>
</dbReference>
<comment type="cofactor">
    <cofactor evidence="1">
        <name>FAD</name>
        <dbReference type="ChEBI" id="CHEBI:57692"/>
    </cofactor>
</comment>
<evidence type="ECO:0000256" key="2">
    <source>
        <dbReference type="ARBA" id="ARBA00022630"/>
    </source>
</evidence>
<evidence type="ECO:0000256" key="5">
    <source>
        <dbReference type="SAM" id="MobiDB-lite"/>
    </source>
</evidence>
<gene>
    <name evidence="7" type="ORF">METZ01_LOCUS166389</name>
</gene>
<reference evidence="7" key="1">
    <citation type="submission" date="2018-05" db="EMBL/GenBank/DDBJ databases">
        <authorList>
            <person name="Lanie J.A."/>
            <person name="Ng W.-L."/>
            <person name="Kazmierczak K.M."/>
            <person name="Andrzejewski T.M."/>
            <person name="Davidsen T.M."/>
            <person name="Wayne K.J."/>
            <person name="Tettelin H."/>
            <person name="Glass J.I."/>
            <person name="Rusch D."/>
            <person name="Podicherti R."/>
            <person name="Tsui H.-C.T."/>
            <person name="Winkler M.E."/>
        </authorList>
    </citation>
    <scope>NUCLEOTIDE SEQUENCE</scope>
</reference>
<feature type="compositionally biased region" description="Polar residues" evidence="5">
    <location>
        <begin position="400"/>
        <end position="415"/>
    </location>
</feature>
<feature type="domain" description="FAD-dependent oxidoreductase 2 FAD-binding" evidence="6">
    <location>
        <begin position="5"/>
        <end position="476"/>
    </location>
</feature>
<evidence type="ECO:0000313" key="7">
    <source>
        <dbReference type="EMBL" id="SVB13535.1"/>
    </source>
</evidence>
<dbReference type="Gene3D" id="3.90.700.10">
    <property type="entry name" value="Succinate dehydrogenase/fumarate reductase flavoprotein, catalytic domain"/>
    <property type="match status" value="1"/>
</dbReference>
<dbReference type="InterPro" id="IPR003953">
    <property type="entry name" value="FAD-dep_OxRdtase_2_FAD-bd"/>
</dbReference>
<evidence type="ECO:0000256" key="1">
    <source>
        <dbReference type="ARBA" id="ARBA00001974"/>
    </source>
</evidence>
<dbReference type="InterPro" id="IPR050315">
    <property type="entry name" value="FAD-oxidoreductase_2"/>
</dbReference>
<dbReference type="AlphaFoldDB" id="A0A382BIC3"/>
<keyword evidence="2" id="KW-0285">Flavoprotein</keyword>
<protein>
    <recommendedName>
        <fullName evidence="6">FAD-dependent oxidoreductase 2 FAD-binding domain-containing protein</fullName>
    </recommendedName>
</protein>
<evidence type="ECO:0000256" key="3">
    <source>
        <dbReference type="ARBA" id="ARBA00022827"/>
    </source>
</evidence>
<dbReference type="InterPro" id="IPR036188">
    <property type="entry name" value="FAD/NAD-bd_sf"/>
</dbReference>
<keyword evidence="3" id="KW-0274">FAD</keyword>
<organism evidence="7">
    <name type="scientific">marine metagenome</name>
    <dbReference type="NCBI Taxonomy" id="408172"/>
    <lineage>
        <taxon>unclassified sequences</taxon>
        <taxon>metagenomes</taxon>
        <taxon>ecological metagenomes</taxon>
    </lineage>
</organism>
<dbReference type="Gene3D" id="3.50.50.60">
    <property type="entry name" value="FAD/NAD(P)-binding domain"/>
    <property type="match status" value="1"/>
</dbReference>
<sequence>MSDYDVIVVGAGNAALAAANSARQQGANRVLVLEKAPEKDRGGNTHYSGGLLRIAFNTGEDLRPLIPDAEETVDGFFFEDVPSYTEDEFMADLMRVTAGKTDQTLAKILIGQSYKTIRWMHEYGGIPMEPAISLSAIRVGNRVKWQKGAIVRALHEGVGLSKSWFEKSQANGIEVRYGAAVTAVVQDENGTVKGVKVSNGETIEEITTRAVILGCGGFEANAQMRAQYLGAPWDHAKVRGSAHNQGDGLRMAISIGALPWGQWSGRHSTPISNEWPDFADRERTDRSNRLSYPFGVMINRDGKRFLNEGEDVGMYTYAKYGGRILSEPGSLAWQVFDQRTVHLLEPRYNTSEPISADTLEELVEQLDVDDKAQALRTLQEYNAAVPSSGSNDGFDPTQKDGLSSTGLSPEKSNWATRLDQPPFVAYSATGGITFTFGGVKIDEDAQVIGTDWRPIQGLYACGEMVGGLFHFNYPGGTGLVSGAVFGKIAGASAAQRAKA</sequence>
<dbReference type="NCBIfam" id="NF006130">
    <property type="entry name" value="PRK08274.1"/>
    <property type="match status" value="1"/>
</dbReference>
<keyword evidence="4" id="KW-0560">Oxidoreductase</keyword>
<dbReference type="EMBL" id="UINC01029945">
    <property type="protein sequence ID" value="SVB13535.1"/>
    <property type="molecule type" value="Genomic_DNA"/>
</dbReference>